<comment type="caution">
    <text evidence="4">The sequence shown here is derived from an EMBL/GenBank/DDBJ whole genome shotgun (WGS) entry which is preliminary data.</text>
</comment>
<evidence type="ECO:0000256" key="1">
    <source>
        <dbReference type="SAM" id="MobiDB-lite"/>
    </source>
</evidence>
<dbReference type="Proteomes" id="UP001501358">
    <property type="component" value="Unassembled WGS sequence"/>
</dbReference>
<dbReference type="InterPro" id="IPR012495">
    <property type="entry name" value="TadE-like_dom"/>
</dbReference>
<feature type="domain" description="TadE-like" evidence="3">
    <location>
        <begin position="16"/>
        <end position="58"/>
    </location>
</feature>
<name>A0ABN3LJN5_9ACTN</name>
<protein>
    <recommendedName>
        <fullName evidence="3">TadE-like domain-containing protein</fullName>
    </recommendedName>
</protein>
<evidence type="ECO:0000313" key="5">
    <source>
        <dbReference type="Proteomes" id="UP001501358"/>
    </source>
</evidence>
<feature type="compositionally biased region" description="Basic and acidic residues" evidence="1">
    <location>
        <begin position="146"/>
        <end position="156"/>
    </location>
</feature>
<organism evidence="4 5">
    <name type="scientific">Streptomyces thermolineatus</name>
    <dbReference type="NCBI Taxonomy" id="44033"/>
    <lineage>
        <taxon>Bacteria</taxon>
        <taxon>Bacillati</taxon>
        <taxon>Actinomycetota</taxon>
        <taxon>Actinomycetes</taxon>
        <taxon>Kitasatosporales</taxon>
        <taxon>Streptomycetaceae</taxon>
        <taxon>Streptomyces</taxon>
    </lineage>
</organism>
<dbReference type="InterPro" id="IPR049790">
    <property type="entry name" value="Rv3655c/TadE"/>
</dbReference>
<proteinExistence type="predicted"/>
<feature type="compositionally biased region" description="Low complexity" evidence="1">
    <location>
        <begin position="69"/>
        <end position="85"/>
    </location>
</feature>
<evidence type="ECO:0000256" key="2">
    <source>
        <dbReference type="SAM" id="Phobius"/>
    </source>
</evidence>
<evidence type="ECO:0000259" key="3">
    <source>
        <dbReference type="Pfam" id="PF07811"/>
    </source>
</evidence>
<feature type="region of interest" description="Disordered" evidence="1">
    <location>
        <begin position="122"/>
        <end position="156"/>
    </location>
</feature>
<dbReference type="Pfam" id="PF07811">
    <property type="entry name" value="TadE"/>
    <property type="match status" value="1"/>
</dbReference>
<feature type="transmembrane region" description="Helical" evidence="2">
    <location>
        <begin position="20"/>
        <end position="40"/>
    </location>
</feature>
<keyword evidence="5" id="KW-1185">Reference proteome</keyword>
<evidence type="ECO:0000313" key="4">
    <source>
        <dbReference type="EMBL" id="GAA2484018.1"/>
    </source>
</evidence>
<keyword evidence="2" id="KW-0812">Transmembrane</keyword>
<accession>A0ABN3LJN5</accession>
<dbReference type="NCBIfam" id="NF041390">
    <property type="entry name" value="TadE_Rv3655c"/>
    <property type="match status" value="1"/>
</dbReference>
<feature type="region of interest" description="Disordered" evidence="1">
    <location>
        <begin position="60"/>
        <end position="89"/>
    </location>
</feature>
<dbReference type="EMBL" id="BAAATA010000009">
    <property type="protein sequence ID" value="GAA2484018.1"/>
    <property type="molecule type" value="Genomic_DNA"/>
</dbReference>
<reference evidence="4 5" key="1">
    <citation type="journal article" date="2019" name="Int. J. Syst. Evol. Microbiol.">
        <title>The Global Catalogue of Microorganisms (GCM) 10K type strain sequencing project: providing services to taxonomists for standard genome sequencing and annotation.</title>
        <authorList>
            <consortium name="The Broad Institute Genomics Platform"/>
            <consortium name="The Broad Institute Genome Sequencing Center for Infectious Disease"/>
            <person name="Wu L."/>
            <person name="Ma J."/>
        </authorList>
    </citation>
    <scope>NUCLEOTIDE SEQUENCE [LARGE SCALE GENOMIC DNA]</scope>
    <source>
        <strain evidence="4 5">JCM 6307</strain>
    </source>
</reference>
<gene>
    <name evidence="4" type="ORF">GCM10010406_20360</name>
</gene>
<sequence>MRDSERPRPAWRGDAGQATAETAVVLPVLALVLVAMLWGVTAAVAQIRCVDAARAGARAAARGEPEGTAVAAARSAAPPGAQVSVGRGGDEVRVEVSARSLGPGRLAGLLSVTVRAEAAALAEDSVGGDPPPPTAGVPADAPAGTRPEDAAAGEER</sequence>
<keyword evidence="2" id="KW-0472">Membrane</keyword>
<dbReference type="RefSeq" id="WP_344382827.1">
    <property type="nucleotide sequence ID" value="NZ_BAAATA010000009.1"/>
</dbReference>
<keyword evidence="2" id="KW-1133">Transmembrane helix</keyword>